<accession>A0A3N0XCY5</accession>
<gene>
    <name evidence="1" type="ORF">EGH73_02425</name>
</gene>
<evidence type="ECO:0000313" key="1">
    <source>
        <dbReference type="EMBL" id="ROI14641.1"/>
    </source>
</evidence>
<proteinExistence type="predicted"/>
<reference evidence="2" key="1">
    <citation type="submission" date="2018-11" db="EMBL/GenBank/DDBJ databases">
        <title>Proposal to divide the Flavobacteriaceae and reorganize its genera based on Amino Acid Identity values calculated from whole genome sequences.</title>
        <authorList>
            <person name="Nicholson A.C."/>
            <person name="Gulvik C.A."/>
            <person name="Whitney A.M."/>
            <person name="Humrighouse B.W."/>
            <person name="Bell M."/>
            <person name="Holmes B."/>
            <person name="Steigerwalt A."/>
            <person name="Villarma A."/>
            <person name="Sheth M."/>
            <person name="Batra D."/>
            <person name="Pryor J."/>
            <person name="Bernardet J.-F."/>
            <person name="Hugo C."/>
            <person name="Kampfer P."/>
            <person name="Newman J."/>
            <person name="Mcquiston J."/>
        </authorList>
    </citation>
    <scope>NUCLEOTIDE SEQUENCE [LARGE SCALE GENOMIC DNA]</scope>
    <source>
        <strain evidence="2">DSM 22165</strain>
    </source>
</reference>
<evidence type="ECO:0000313" key="2">
    <source>
        <dbReference type="Proteomes" id="UP000267623"/>
    </source>
</evidence>
<dbReference type="EMBL" id="RJTU01000015">
    <property type="protein sequence ID" value="ROI14641.1"/>
    <property type="molecule type" value="Genomic_DNA"/>
</dbReference>
<sequence>MDSHRILSTQVILGIEIGGSIPLPIVIEYRADHWLRIELRHLCGTILVGGLSYREPEPSAVVDGKTTVVSDLYFVCDRLSQDTIVIAVFTKASSGTSDSSGLVYLFRF</sequence>
<dbReference type="Proteomes" id="UP000267623">
    <property type="component" value="Unassembled WGS sequence"/>
</dbReference>
<name>A0A3N0XCY5_9FLAO</name>
<organism evidence="1 2">
    <name type="scientific">Epilithonimonas hominis</name>
    <dbReference type="NCBI Taxonomy" id="420404"/>
    <lineage>
        <taxon>Bacteria</taxon>
        <taxon>Pseudomonadati</taxon>
        <taxon>Bacteroidota</taxon>
        <taxon>Flavobacteriia</taxon>
        <taxon>Flavobacteriales</taxon>
        <taxon>Weeksellaceae</taxon>
        <taxon>Chryseobacterium group</taxon>
        <taxon>Epilithonimonas</taxon>
    </lineage>
</organism>
<protein>
    <submittedName>
        <fullName evidence="1">Uncharacterized protein</fullName>
    </submittedName>
</protein>
<dbReference type="AlphaFoldDB" id="A0A3N0XCY5"/>
<comment type="caution">
    <text evidence="1">The sequence shown here is derived from an EMBL/GenBank/DDBJ whole genome shotgun (WGS) entry which is preliminary data.</text>
</comment>